<proteinExistence type="predicted"/>
<evidence type="ECO:0000313" key="3">
    <source>
        <dbReference type="Proteomes" id="UP000695562"/>
    </source>
</evidence>
<name>A0A8J4PZ70_9MYCE</name>
<feature type="transmembrane region" description="Helical" evidence="1">
    <location>
        <begin position="256"/>
        <end position="275"/>
    </location>
</feature>
<feature type="transmembrane region" description="Helical" evidence="1">
    <location>
        <begin position="185"/>
        <end position="210"/>
    </location>
</feature>
<accession>A0A8J4PZ70</accession>
<gene>
    <name evidence="2" type="ORF">CYY_000791</name>
</gene>
<feature type="transmembrane region" description="Helical" evidence="1">
    <location>
        <begin position="33"/>
        <end position="52"/>
    </location>
</feature>
<comment type="caution">
    <text evidence="2">The sequence shown here is derived from an EMBL/GenBank/DDBJ whole genome shotgun (WGS) entry which is preliminary data.</text>
</comment>
<feature type="transmembrane region" description="Helical" evidence="1">
    <location>
        <begin position="145"/>
        <end position="165"/>
    </location>
</feature>
<feature type="transmembrane region" description="Helical" evidence="1">
    <location>
        <begin position="73"/>
        <end position="94"/>
    </location>
</feature>
<keyword evidence="1" id="KW-0472">Membrane</keyword>
<dbReference type="AlphaFoldDB" id="A0A8J4PZ70"/>
<feature type="transmembrane region" description="Helical" evidence="1">
    <location>
        <begin position="222"/>
        <end position="244"/>
    </location>
</feature>
<organism evidence="2 3">
    <name type="scientific">Polysphondylium violaceum</name>
    <dbReference type="NCBI Taxonomy" id="133409"/>
    <lineage>
        <taxon>Eukaryota</taxon>
        <taxon>Amoebozoa</taxon>
        <taxon>Evosea</taxon>
        <taxon>Eumycetozoa</taxon>
        <taxon>Dictyostelia</taxon>
        <taxon>Dictyosteliales</taxon>
        <taxon>Dictyosteliaceae</taxon>
        <taxon>Polysphondylium</taxon>
    </lineage>
</organism>
<sequence>MDKIFLLLPPQIDPHSLTIDQIATNEIIRDMKIQIGISIPTIVIMLAKFFYLQYIEKSNASGAFLKKAVHIMNASYLTLITIFECCVIEGSANAVKLMKFRCFGEIMSGLFCVASVILIFLHWIGMVQNVFKINNGAILTTQTKAIFFGVFLIPNLLTSIVYLGMFYNEDFLDAESSYFPGFTEFYYYFLFSSVAFIIFILWTFLTFQIFKINSTSRGQIKRFFIAAYLVSTTALIIAICKVINFNRPDIYCFSWLLYGFIILFQFEVIFLVYPVNHHKIRHFFDSSYPLPLDPFSPPTKSMNSCDKSLGSEKSHITIDEKSLGVAAA</sequence>
<dbReference type="EMBL" id="AJWJ01000016">
    <property type="protein sequence ID" value="KAF2077913.1"/>
    <property type="molecule type" value="Genomic_DNA"/>
</dbReference>
<keyword evidence="3" id="KW-1185">Reference proteome</keyword>
<reference evidence="2" key="1">
    <citation type="submission" date="2020-01" db="EMBL/GenBank/DDBJ databases">
        <title>Development of genomics and gene disruption for Polysphondylium violaceum indicates a role for the polyketide synthase stlB in stalk morphogenesis.</title>
        <authorList>
            <person name="Narita B."/>
            <person name="Kawabe Y."/>
            <person name="Kin K."/>
            <person name="Saito T."/>
            <person name="Gibbs R."/>
            <person name="Kuspa A."/>
            <person name="Muzny D."/>
            <person name="Queller D."/>
            <person name="Richards S."/>
            <person name="Strassman J."/>
            <person name="Sucgang R."/>
            <person name="Worley K."/>
            <person name="Schaap P."/>
        </authorList>
    </citation>
    <scope>NUCLEOTIDE SEQUENCE</scope>
    <source>
        <strain evidence="2">QSvi11</strain>
    </source>
</reference>
<evidence type="ECO:0000313" key="2">
    <source>
        <dbReference type="EMBL" id="KAF2077913.1"/>
    </source>
</evidence>
<protein>
    <submittedName>
        <fullName evidence="2">Uncharacterized protein</fullName>
    </submittedName>
</protein>
<dbReference type="Proteomes" id="UP000695562">
    <property type="component" value="Unassembled WGS sequence"/>
</dbReference>
<keyword evidence="1" id="KW-0812">Transmembrane</keyword>
<evidence type="ECO:0000256" key="1">
    <source>
        <dbReference type="SAM" id="Phobius"/>
    </source>
</evidence>
<keyword evidence="1" id="KW-1133">Transmembrane helix</keyword>
<feature type="transmembrane region" description="Helical" evidence="1">
    <location>
        <begin position="106"/>
        <end position="124"/>
    </location>
</feature>